<reference evidence="2 3" key="1">
    <citation type="submission" date="2018-07" db="EMBL/GenBank/DDBJ databases">
        <title>The complete nuclear genome of the prasinophyte Chloropicon primus (CCMP1205).</title>
        <authorList>
            <person name="Pombert J.-F."/>
            <person name="Otis C."/>
            <person name="Turmel M."/>
            <person name="Lemieux C."/>
        </authorList>
    </citation>
    <scope>NUCLEOTIDE SEQUENCE [LARGE SCALE GENOMIC DNA]</scope>
    <source>
        <strain evidence="2 3">CCMP1205</strain>
    </source>
</reference>
<protein>
    <recommendedName>
        <fullName evidence="4">Peptidase M11 gametolysin domain-containing protein</fullName>
    </recommendedName>
</protein>
<name>A0A5B8N1B0_9CHLO</name>
<keyword evidence="3" id="KW-1185">Reference proteome</keyword>
<evidence type="ECO:0000313" key="2">
    <source>
        <dbReference type="EMBL" id="QDZ25882.1"/>
    </source>
</evidence>
<evidence type="ECO:0000256" key="1">
    <source>
        <dbReference type="SAM" id="MobiDB-lite"/>
    </source>
</evidence>
<feature type="compositionally biased region" description="Low complexity" evidence="1">
    <location>
        <begin position="368"/>
        <end position="384"/>
    </location>
</feature>
<evidence type="ECO:0000313" key="3">
    <source>
        <dbReference type="Proteomes" id="UP000316726"/>
    </source>
</evidence>
<gene>
    <name evidence="2" type="ORF">A3770_19p84000</name>
</gene>
<sequence length="995" mass="109195">MVVMKKKSSKTVDPASTTTAATTSDNLFWDTLPTPRKLDPLFFLLLGGAGAGTYFAFQSQFAEGSNHSESGIIAGSSIINSHVVTLEFEVTLNRKSLTSVGAISGAIEALRGNIEESLENFVVADNATTVGYYAQFSKVGLDATSLDFGNSTSEEVVFLDQCSFSSSSSGADVTQILVSNATATAQGGGSVVEASVDMESLPGLVASAQSGRYCVKEKVAAPSPSPGRRLLRRRLHLQSSADVAGKFLVRKVGARIILDIGASQSDVYTLEDKLAMTFESEALHLALVQNQVIQFLGVSATTVTQGLGGSNNGTTIMSGLSLKKDASAPSEGKSKYDEMYENYLEQQRLKEDNSTTATDGEAPPPGSPSGNSTTSTDEENSTSTDVVAVCDPDEVIPYSSTFLEFVESMRQKNEILDTIRTKSGNESTLLNDPLSLDWTKPPCAITDHTYYPAVAAFGGEDETGWFQNELACGRDYRKYDSETGIISTVKDTNLIAYFYNDGSLESLWMNETDWVYYEMGTVFFPGTHESNLTLWTMYEDDGKVDGVSRSIAPRWADVTPCQLYKNFSDCVSKAYETPLKLALVVLHWNDTNPGTIDMELMKRLYASEKMEKYWEGQSYGRMKEMEFDTFGPVNINVNEFYDIGEPEEEITFCVGEKAENGVLVREGGGCGMRGCTYISPNVMSGAYSSFDMATNISCIPGWRSENYFGTIFLTYSAKGCGGAGLFNSVFNIWIDGEMKRLRAISMSHLGPHERCDGSGENCVSYDHNIGNVEPRYINQTKPENWDHPLNESNLVETHELIHLFGIYWHSSARKCDENATDFRECRHREYGNEFSLVGGAGAALELPAHERYNLHFLNREDILVVNKTGDFQIGPISSALNARYRAALVVSDEYSLWLEYRRPVGYDTSLQWEDYKANTEGLMATLSNHLIDLNRGVPDETSTLFTVTLNSGYTWRPFGTKLAISNVVPLGDVGVNFTVSYGDSANLDSYGVEVT</sequence>
<proteinExistence type="predicted"/>
<feature type="region of interest" description="Disordered" evidence="1">
    <location>
        <begin position="349"/>
        <end position="384"/>
    </location>
</feature>
<dbReference type="EMBL" id="CP031052">
    <property type="protein sequence ID" value="QDZ25882.1"/>
    <property type="molecule type" value="Genomic_DNA"/>
</dbReference>
<evidence type="ECO:0008006" key="4">
    <source>
        <dbReference type="Google" id="ProtNLM"/>
    </source>
</evidence>
<organism evidence="2 3">
    <name type="scientific">Chloropicon primus</name>
    <dbReference type="NCBI Taxonomy" id="1764295"/>
    <lineage>
        <taxon>Eukaryota</taxon>
        <taxon>Viridiplantae</taxon>
        <taxon>Chlorophyta</taxon>
        <taxon>Chloropicophyceae</taxon>
        <taxon>Chloropicales</taxon>
        <taxon>Chloropicaceae</taxon>
        <taxon>Chloropicon</taxon>
    </lineage>
</organism>
<accession>A0A5B8N1B0</accession>
<dbReference type="Proteomes" id="UP000316726">
    <property type="component" value="Chromosome 19"/>
</dbReference>
<dbReference type="AlphaFoldDB" id="A0A5B8N1B0"/>